<dbReference type="Gene3D" id="2.60.40.1190">
    <property type="match status" value="1"/>
</dbReference>
<name>A0A9P8MYG6_9HYPO</name>
<reference evidence="1" key="1">
    <citation type="submission" date="2021-09" db="EMBL/GenBank/DDBJ databases">
        <title>A high-quality genome of the endoparasitic fungus Hirsutella rhossiliensis with a comparison of Hirsutella genomes reveals transposable elements contributing to genome size variation.</title>
        <authorList>
            <person name="Lin R."/>
            <person name="Jiao Y."/>
            <person name="Sun X."/>
            <person name="Ling J."/>
            <person name="Xie B."/>
            <person name="Cheng X."/>
        </authorList>
    </citation>
    <scope>NUCLEOTIDE SEQUENCE</scope>
    <source>
        <strain evidence="1">HR02</strain>
    </source>
</reference>
<comment type="caution">
    <text evidence="1">The sequence shown here is derived from an EMBL/GenBank/DDBJ whole genome shotgun (WGS) entry which is preliminary data.</text>
</comment>
<accession>A0A9P8MYG6</accession>
<dbReference type="CDD" id="cd09620">
    <property type="entry name" value="CBM9_like_3"/>
    <property type="match status" value="1"/>
</dbReference>
<dbReference type="Proteomes" id="UP000824596">
    <property type="component" value="Unassembled WGS sequence"/>
</dbReference>
<dbReference type="AlphaFoldDB" id="A0A9P8MYG6"/>
<proteinExistence type="predicted"/>
<keyword evidence="2" id="KW-1185">Reference proteome</keyword>
<dbReference type="EMBL" id="JAIZPD010000004">
    <property type="protein sequence ID" value="KAH0964673.1"/>
    <property type="molecule type" value="Genomic_DNA"/>
</dbReference>
<gene>
    <name evidence="1" type="ORF">HRG_05101</name>
</gene>
<organism evidence="1 2">
    <name type="scientific">Hirsutella rhossiliensis</name>
    <dbReference type="NCBI Taxonomy" id="111463"/>
    <lineage>
        <taxon>Eukaryota</taxon>
        <taxon>Fungi</taxon>
        <taxon>Dikarya</taxon>
        <taxon>Ascomycota</taxon>
        <taxon>Pezizomycotina</taxon>
        <taxon>Sordariomycetes</taxon>
        <taxon>Hypocreomycetidae</taxon>
        <taxon>Hypocreales</taxon>
        <taxon>Ophiocordycipitaceae</taxon>
        <taxon>Hirsutella</taxon>
    </lineage>
</organism>
<protein>
    <recommendedName>
        <fullName evidence="3">Carbohydrate-binding domain-containing protein</fullName>
    </recommendedName>
</protein>
<dbReference type="OrthoDB" id="61321at2759"/>
<sequence>MAAGLAAATCASKQPSVHALACPRVGTLDFAQSVPDRKPFPRTQVDLCYTNEHLEVRFTAYDEVNFYFNESHGTNDDIWAYEVMEAFIHMGTGDPQTYLEFEVSPNNVTYQAFVYNPSKDRSANAPFDHFFVTDPAKDGFSAVTELNRTGNIWKSNVKIPLGLFNVNKGAARGTKWRMNFFRTVVSPTTYPNQELGAWSSPLKASFHITECFGKVLFL</sequence>
<evidence type="ECO:0008006" key="3">
    <source>
        <dbReference type="Google" id="ProtNLM"/>
    </source>
</evidence>
<dbReference type="RefSeq" id="XP_044722186.1">
    <property type="nucleotide sequence ID" value="XM_044863572.1"/>
</dbReference>
<evidence type="ECO:0000313" key="2">
    <source>
        <dbReference type="Proteomes" id="UP000824596"/>
    </source>
</evidence>
<dbReference type="GeneID" id="68354230"/>
<evidence type="ECO:0000313" key="1">
    <source>
        <dbReference type="EMBL" id="KAH0964673.1"/>
    </source>
</evidence>
<dbReference type="SUPFAM" id="SSF49344">
    <property type="entry name" value="CBD9-like"/>
    <property type="match status" value="1"/>
</dbReference>